<keyword evidence="4 8" id="KW-0808">Transferase</keyword>
<sequence length="202" mass="22067">MTQTQVALSRPRSADDYRGILESNAEEFERMTRMISDMLLLAKADNGLVVPQYEHLQLANEVRALFDYFEVLADEKNLTFSLSGECELSADRLMLRRAVGNLLSNAVRHAQCGTSVLVSLKKLQDGVQISVANAGEAIAAEHLERVFDRFFRVDPARQRSTEGTGLGLAITRSIVTAHGGTIECASAQGMTTFTLHLPLGAA</sequence>
<dbReference type="PANTHER" id="PTHR45453:SF1">
    <property type="entry name" value="PHOSPHATE REGULON SENSOR PROTEIN PHOR"/>
    <property type="match status" value="1"/>
</dbReference>
<evidence type="ECO:0000256" key="2">
    <source>
        <dbReference type="ARBA" id="ARBA00012438"/>
    </source>
</evidence>
<dbReference type="CDD" id="cd00082">
    <property type="entry name" value="HisKA"/>
    <property type="match status" value="1"/>
</dbReference>
<evidence type="ECO:0000313" key="8">
    <source>
        <dbReference type="EMBL" id="OIQ74588.1"/>
    </source>
</evidence>
<reference evidence="8" key="1">
    <citation type="submission" date="2016-10" db="EMBL/GenBank/DDBJ databases">
        <title>Sequence of Gallionella enrichment culture.</title>
        <authorList>
            <person name="Poehlein A."/>
            <person name="Muehling M."/>
            <person name="Daniel R."/>
        </authorList>
    </citation>
    <scope>NUCLEOTIDE SEQUENCE</scope>
</reference>
<dbReference type="InterPro" id="IPR003594">
    <property type="entry name" value="HATPase_dom"/>
</dbReference>
<protein>
    <recommendedName>
        <fullName evidence="2">histidine kinase</fullName>
        <ecNumber evidence="2">2.7.13.3</ecNumber>
    </recommendedName>
</protein>
<organism evidence="8">
    <name type="scientific">mine drainage metagenome</name>
    <dbReference type="NCBI Taxonomy" id="410659"/>
    <lineage>
        <taxon>unclassified sequences</taxon>
        <taxon>metagenomes</taxon>
        <taxon>ecological metagenomes</taxon>
    </lineage>
</organism>
<evidence type="ECO:0000256" key="6">
    <source>
        <dbReference type="ARBA" id="ARBA00023012"/>
    </source>
</evidence>
<evidence type="ECO:0000256" key="1">
    <source>
        <dbReference type="ARBA" id="ARBA00000085"/>
    </source>
</evidence>
<dbReference type="InterPro" id="IPR004358">
    <property type="entry name" value="Sig_transdc_His_kin-like_C"/>
</dbReference>
<dbReference type="FunFam" id="3.30.565.10:FF:000006">
    <property type="entry name" value="Sensor histidine kinase WalK"/>
    <property type="match status" value="1"/>
</dbReference>
<gene>
    <name evidence="8" type="primary">cusS_16</name>
    <name evidence="8" type="ORF">GALL_437580</name>
</gene>
<accession>A0A1J5Q3W0</accession>
<dbReference type="InterPro" id="IPR003661">
    <property type="entry name" value="HisK_dim/P_dom"/>
</dbReference>
<dbReference type="SMART" id="SM00387">
    <property type="entry name" value="HATPase_c"/>
    <property type="match status" value="1"/>
</dbReference>
<dbReference type="GO" id="GO:0016036">
    <property type="term" value="P:cellular response to phosphate starvation"/>
    <property type="evidence" value="ECO:0007669"/>
    <property type="project" value="TreeGrafter"/>
</dbReference>
<evidence type="ECO:0000259" key="7">
    <source>
        <dbReference type="PROSITE" id="PS50109"/>
    </source>
</evidence>
<evidence type="ECO:0000256" key="4">
    <source>
        <dbReference type="ARBA" id="ARBA00022679"/>
    </source>
</evidence>
<dbReference type="EC" id="2.7.13.3" evidence="2"/>
<dbReference type="PRINTS" id="PR00344">
    <property type="entry name" value="BCTRLSENSOR"/>
</dbReference>
<dbReference type="PANTHER" id="PTHR45453">
    <property type="entry name" value="PHOSPHATE REGULON SENSOR PROTEIN PHOR"/>
    <property type="match status" value="1"/>
</dbReference>
<dbReference type="SUPFAM" id="SSF55874">
    <property type="entry name" value="ATPase domain of HSP90 chaperone/DNA topoisomerase II/histidine kinase"/>
    <property type="match status" value="1"/>
</dbReference>
<dbReference type="PROSITE" id="PS50109">
    <property type="entry name" value="HIS_KIN"/>
    <property type="match status" value="1"/>
</dbReference>
<dbReference type="GO" id="GO:0004721">
    <property type="term" value="F:phosphoprotein phosphatase activity"/>
    <property type="evidence" value="ECO:0007669"/>
    <property type="project" value="TreeGrafter"/>
</dbReference>
<dbReference type="EMBL" id="MLJW01002454">
    <property type="protein sequence ID" value="OIQ74588.1"/>
    <property type="molecule type" value="Genomic_DNA"/>
</dbReference>
<dbReference type="InterPro" id="IPR036890">
    <property type="entry name" value="HATPase_C_sf"/>
</dbReference>
<dbReference type="Gene3D" id="3.30.565.10">
    <property type="entry name" value="Histidine kinase-like ATPase, C-terminal domain"/>
    <property type="match status" value="1"/>
</dbReference>
<keyword evidence="6" id="KW-0902">Two-component regulatory system</keyword>
<evidence type="ECO:0000256" key="5">
    <source>
        <dbReference type="ARBA" id="ARBA00022777"/>
    </source>
</evidence>
<dbReference type="Pfam" id="PF02518">
    <property type="entry name" value="HATPase_c"/>
    <property type="match status" value="1"/>
</dbReference>
<dbReference type="GO" id="GO:0000155">
    <property type="term" value="F:phosphorelay sensor kinase activity"/>
    <property type="evidence" value="ECO:0007669"/>
    <property type="project" value="InterPro"/>
</dbReference>
<keyword evidence="5 8" id="KW-0418">Kinase</keyword>
<feature type="domain" description="Histidine kinase" evidence="7">
    <location>
        <begin position="1"/>
        <end position="201"/>
    </location>
</feature>
<proteinExistence type="predicted"/>
<dbReference type="AlphaFoldDB" id="A0A1J5Q3W0"/>
<evidence type="ECO:0000256" key="3">
    <source>
        <dbReference type="ARBA" id="ARBA00022553"/>
    </source>
</evidence>
<comment type="caution">
    <text evidence="8">The sequence shown here is derived from an EMBL/GenBank/DDBJ whole genome shotgun (WGS) entry which is preliminary data.</text>
</comment>
<name>A0A1J5Q3W0_9ZZZZ</name>
<dbReference type="InterPro" id="IPR050351">
    <property type="entry name" value="BphY/WalK/GraS-like"/>
</dbReference>
<dbReference type="InterPro" id="IPR005467">
    <property type="entry name" value="His_kinase_dom"/>
</dbReference>
<comment type="catalytic activity">
    <reaction evidence="1">
        <text>ATP + protein L-histidine = ADP + protein N-phospho-L-histidine.</text>
        <dbReference type="EC" id="2.7.13.3"/>
    </reaction>
</comment>
<keyword evidence="3" id="KW-0597">Phosphoprotein</keyword>
<dbReference type="CDD" id="cd00075">
    <property type="entry name" value="HATPase"/>
    <property type="match status" value="1"/>
</dbReference>
<dbReference type="GO" id="GO:0005886">
    <property type="term" value="C:plasma membrane"/>
    <property type="evidence" value="ECO:0007669"/>
    <property type="project" value="TreeGrafter"/>
</dbReference>